<gene>
    <name evidence="4" type="ORF">E5163_04005</name>
</gene>
<dbReference type="Proteomes" id="UP000308054">
    <property type="component" value="Unassembled WGS sequence"/>
</dbReference>
<feature type="domain" description="AMP-binding enzyme C-terminal" evidence="3">
    <location>
        <begin position="356"/>
        <end position="420"/>
    </location>
</feature>
<dbReference type="Pfam" id="PF00501">
    <property type="entry name" value="AMP-binding"/>
    <property type="match status" value="1"/>
</dbReference>
<comment type="similarity">
    <text evidence="1">Belongs to the ATP-dependent AMP-binding enzyme family.</text>
</comment>
<dbReference type="Gene3D" id="3.40.50.12780">
    <property type="entry name" value="N-terminal domain of ligase-like"/>
    <property type="match status" value="1"/>
</dbReference>
<organism evidence="4 5">
    <name type="scientific">Marinicauda algicola</name>
    <dbReference type="NCBI Taxonomy" id="2029849"/>
    <lineage>
        <taxon>Bacteria</taxon>
        <taxon>Pseudomonadati</taxon>
        <taxon>Pseudomonadota</taxon>
        <taxon>Alphaproteobacteria</taxon>
        <taxon>Maricaulales</taxon>
        <taxon>Maricaulaceae</taxon>
        <taxon>Marinicauda</taxon>
    </lineage>
</organism>
<dbReference type="PROSITE" id="PS00455">
    <property type="entry name" value="AMP_BINDING"/>
    <property type="match status" value="1"/>
</dbReference>
<dbReference type="RefSeq" id="WP_135994795.1">
    <property type="nucleotide sequence ID" value="NZ_CP071057.1"/>
</dbReference>
<dbReference type="InterPro" id="IPR020845">
    <property type="entry name" value="AMP-binding_CS"/>
</dbReference>
<keyword evidence="5" id="KW-1185">Reference proteome</keyword>
<dbReference type="GO" id="GO:0006631">
    <property type="term" value="P:fatty acid metabolic process"/>
    <property type="evidence" value="ECO:0007669"/>
    <property type="project" value="TreeGrafter"/>
</dbReference>
<dbReference type="PANTHER" id="PTHR43201:SF8">
    <property type="entry name" value="ACYL-COA SYNTHETASE FAMILY MEMBER 3"/>
    <property type="match status" value="1"/>
</dbReference>
<dbReference type="AlphaFoldDB" id="A0A4S2H3U2"/>
<dbReference type="Pfam" id="PF13193">
    <property type="entry name" value="AMP-binding_C"/>
    <property type="match status" value="1"/>
</dbReference>
<comment type="caution">
    <text evidence="4">The sequence shown here is derived from an EMBL/GenBank/DDBJ whole genome shotgun (WGS) entry which is preliminary data.</text>
</comment>
<dbReference type="InterPro" id="IPR000873">
    <property type="entry name" value="AMP-dep_synth/lig_dom"/>
</dbReference>
<evidence type="ECO:0000259" key="3">
    <source>
        <dbReference type="Pfam" id="PF13193"/>
    </source>
</evidence>
<evidence type="ECO:0000313" key="5">
    <source>
        <dbReference type="Proteomes" id="UP000308054"/>
    </source>
</evidence>
<sequence length="433" mass="48224">MNLLEDIRRSRGSEDVPFLVDGEHSYRFADIEQASSAGLEEVRRGDVVALVGDFDPDNIKLMLQLIDRGAIYTPLTAATRADHEYYFDAAKVDIVIENGIARRLRERQDAHPMLEEVRASGASGLILFSSGTTGRPKAILHNFETFLRKFRTPRPALRTLNFLLFDHIGGINTLLHTLYNSGVTVIPSNRSPTGVIADIRHNEVELLPTTPTFLRMLLLSGALEDGVPPSLKVVTYGTERMDQNTLDRLCEIAPDVDFRQTFGMSELGILRVKSRARDSLWMKIGGEGVETKVVDGILKIRSANRMIGYLNAPSPFDEEGWYDTKDRVDVDGEYIKVVGRASDLINVGGLKVLPSEIERAALEHPDILLASAKGKPNPITGQHIELTCQVREGADLDRKALKAFLADRLPEHARPHRIVFDSVGVNHRFKRMG</sequence>
<name>A0A4S2H3U2_9PROT</name>
<dbReference type="EMBL" id="SRXW01000001">
    <property type="protein sequence ID" value="TGY90297.1"/>
    <property type="molecule type" value="Genomic_DNA"/>
</dbReference>
<reference evidence="4 5" key="1">
    <citation type="journal article" date="2017" name="Int. J. Syst. Evol. Microbiol.">
        <title>Marinicauda algicola sp. nov., isolated from a marine red alga Rhodosorus marinus.</title>
        <authorList>
            <person name="Jeong S.E."/>
            <person name="Jeon S.H."/>
            <person name="Chun B.H."/>
            <person name="Kim D.W."/>
            <person name="Jeon C.O."/>
        </authorList>
    </citation>
    <scope>NUCLEOTIDE SEQUENCE [LARGE SCALE GENOMIC DNA]</scope>
    <source>
        <strain evidence="4 5">JCM 31718</strain>
    </source>
</reference>
<evidence type="ECO:0000259" key="2">
    <source>
        <dbReference type="Pfam" id="PF00501"/>
    </source>
</evidence>
<dbReference type="OrthoDB" id="6187882at2"/>
<feature type="domain" description="AMP-dependent synthetase/ligase" evidence="2">
    <location>
        <begin position="125"/>
        <end position="295"/>
    </location>
</feature>
<dbReference type="PANTHER" id="PTHR43201">
    <property type="entry name" value="ACYL-COA SYNTHETASE"/>
    <property type="match status" value="1"/>
</dbReference>
<dbReference type="InterPro" id="IPR042099">
    <property type="entry name" value="ANL_N_sf"/>
</dbReference>
<evidence type="ECO:0000313" key="4">
    <source>
        <dbReference type="EMBL" id="TGY90297.1"/>
    </source>
</evidence>
<accession>A0A4S2H3U2</accession>
<evidence type="ECO:0000256" key="1">
    <source>
        <dbReference type="ARBA" id="ARBA00006432"/>
    </source>
</evidence>
<protein>
    <submittedName>
        <fullName evidence="4">Long-chain fatty acid--CoA ligase</fullName>
    </submittedName>
</protein>
<dbReference type="InterPro" id="IPR025110">
    <property type="entry name" value="AMP-bd_C"/>
</dbReference>
<dbReference type="CDD" id="cd04433">
    <property type="entry name" value="AFD_class_I"/>
    <property type="match status" value="1"/>
</dbReference>
<proteinExistence type="inferred from homology"/>
<dbReference type="GO" id="GO:0031956">
    <property type="term" value="F:medium-chain fatty acid-CoA ligase activity"/>
    <property type="evidence" value="ECO:0007669"/>
    <property type="project" value="TreeGrafter"/>
</dbReference>
<dbReference type="Gene3D" id="3.30.300.30">
    <property type="match status" value="1"/>
</dbReference>
<keyword evidence="4" id="KW-0436">Ligase</keyword>
<dbReference type="SUPFAM" id="SSF56801">
    <property type="entry name" value="Acetyl-CoA synthetase-like"/>
    <property type="match status" value="1"/>
</dbReference>
<dbReference type="InterPro" id="IPR045851">
    <property type="entry name" value="AMP-bd_C_sf"/>
</dbReference>